<dbReference type="PRINTS" id="PR00509">
    <property type="entry name" value="PGMPMM"/>
</dbReference>
<dbReference type="Pfam" id="PF00408">
    <property type="entry name" value="PGM_PMM_IV"/>
    <property type="match status" value="1"/>
</dbReference>
<comment type="similarity">
    <text evidence="2">Belongs to the phosphohexose mutase family.</text>
</comment>
<evidence type="ECO:0000256" key="7">
    <source>
        <dbReference type="SAM" id="Coils"/>
    </source>
</evidence>
<evidence type="ECO:0000313" key="13">
    <source>
        <dbReference type="Proteomes" id="UP000220251"/>
    </source>
</evidence>
<dbReference type="GO" id="GO:0006166">
    <property type="term" value="P:purine ribonucleoside salvage"/>
    <property type="evidence" value="ECO:0007669"/>
    <property type="project" value="TreeGrafter"/>
</dbReference>
<evidence type="ECO:0000256" key="2">
    <source>
        <dbReference type="ARBA" id="ARBA00010231"/>
    </source>
</evidence>
<keyword evidence="7" id="KW-0175">Coiled coil</keyword>
<dbReference type="OrthoDB" id="9806956at2"/>
<dbReference type="SUPFAM" id="SSF55957">
    <property type="entry name" value="Phosphoglucomutase, C-terminal domain"/>
    <property type="match status" value="1"/>
</dbReference>
<dbReference type="InterPro" id="IPR005843">
    <property type="entry name" value="A-D-PHexomutase_C"/>
</dbReference>
<evidence type="ECO:0000256" key="4">
    <source>
        <dbReference type="ARBA" id="ARBA00022723"/>
    </source>
</evidence>
<dbReference type="AlphaFoldDB" id="A0A0H5E5L7"/>
<comment type="cofactor">
    <cofactor evidence="1">
        <name>Mg(2+)</name>
        <dbReference type="ChEBI" id="CHEBI:18420"/>
    </cofactor>
</comment>
<keyword evidence="13" id="KW-1185">Reference proteome</keyword>
<dbReference type="CDD" id="cd05799">
    <property type="entry name" value="PGM2"/>
    <property type="match status" value="1"/>
</dbReference>
<dbReference type="GO" id="GO:0046872">
    <property type="term" value="F:metal ion binding"/>
    <property type="evidence" value="ECO:0007669"/>
    <property type="project" value="UniProtKB-KW"/>
</dbReference>
<dbReference type="GO" id="GO:0008973">
    <property type="term" value="F:phosphopentomutase activity"/>
    <property type="evidence" value="ECO:0007669"/>
    <property type="project" value="TreeGrafter"/>
</dbReference>
<reference evidence="13" key="1">
    <citation type="submission" date="2015-06" db="EMBL/GenBank/DDBJ databases">
        <authorList>
            <person name="Bertelli C."/>
        </authorList>
    </citation>
    <scope>NUCLEOTIDE SEQUENCE [LARGE SCALE GENOMIC DNA]</scope>
    <source>
        <strain evidence="13">CRIB-30</strain>
    </source>
</reference>
<feature type="domain" description="Alpha-D-phosphohexomutase alpha/beta/alpha" evidence="9">
    <location>
        <begin position="52"/>
        <end position="190"/>
    </location>
</feature>
<dbReference type="GO" id="GO:0005975">
    <property type="term" value="P:carbohydrate metabolic process"/>
    <property type="evidence" value="ECO:0007669"/>
    <property type="project" value="InterPro"/>
</dbReference>
<proteinExistence type="inferred from homology"/>
<evidence type="ECO:0000256" key="6">
    <source>
        <dbReference type="ARBA" id="ARBA00023235"/>
    </source>
</evidence>
<dbReference type="InterPro" id="IPR016055">
    <property type="entry name" value="A-D-PHexomutase_a/b/a-I/II/III"/>
</dbReference>
<dbReference type="SUPFAM" id="SSF53738">
    <property type="entry name" value="Phosphoglucomutase, first 3 domains"/>
    <property type="match status" value="3"/>
</dbReference>
<feature type="domain" description="Alpha-D-phosphohexomutase alpha/beta/alpha" evidence="10">
    <location>
        <begin position="217"/>
        <end position="324"/>
    </location>
</feature>
<protein>
    <submittedName>
        <fullName evidence="12">Phosphoglucomutase/phosphomannomutase</fullName>
        <ecNumber evidence="12">5.4.2.-</ecNumber>
    </submittedName>
</protein>
<organism evidence="12 13">
    <name type="scientific">Estrella lausannensis</name>
    <dbReference type="NCBI Taxonomy" id="483423"/>
    <lineage>
        <taxon>Bacteria</taxon>
        <taxon>Pseudomonadati</taxon>
        <taxon>Chlamydiota</taxon>
        <taxon>Chlamydiia</taxon>
        <taxon>Parachlamydiales</taxon>
        <taxon>Candidatus Criblamydiaceae</taxon>
        <taxon>Estrella</taxon>
    </lineage>
</organism>
<keyword evidence="5" id="KW-0460">Magnesium</keyword>
<feature type="domain" description="Alpha-D-phosphohexomutase alpha/beta/alpha" evidence="11">
    <location>
        <begin position="332"/>
        <end position="459"/>
    </location>
</feature>
<evidence type="ECO:0000259" key="11">
    <source>
        <dbReference type="Pfam" id="PF02880"/>
    </source>
</evidence>
<dbReference type="Gene3D" id="3.40.120.10">
    <property type="entry name" value="Alpha-D-Glucose-1,6-Bisphosphate, subunit A, domain 3"/>
    <property type="match status" value="3"/>
</dbReference>
<dbReference type="Pfam" id="PF02878">
    <property type="entry name" value="PGM_PMM_I"/>
    <property type="match status" value="1"/>
</dbReference>
<evidence type="ECO:0000256" key="5">
    <source>
        <dbReference type="ARBA" id="ARBA00022842"/>
    </source>
</evidence>
<dbReference type="PANTHER" id="PTHR45745">
    <property type="entry name" value="PHOSPHOMANNOMUTASE 45A"/>
    <property type="match status" value="1"/>
</dbReference>
<feature type="domain" description="Alpha-D-phosphohexomutase C-terminal" evidence="8">
    <location>
        <begin position="529"/>
        <end position="574"/>
    </location>
</feature>
<evidence type="ECO:0000259" key="10">
    <source>
        <dbReference type="Pfam" id="PF02879"/>
    </source>
</evidence>
<name>A0A0H5E5L7_9BACT</name>
<keyword evidence="4" id="KW-0479">Metal-binding</keyword>
<evidence type="ECO:0000259" key="8">
    <source>
        <dbReference type="Pfam" id="PF00408"/>
    </source>
</evidence>
<dbReference type="InterPro" id="IPR036900">
    <property type="entry name" value="A-D-PHexomutase_C_sf"/>
</dbReference>
<dbReference type="Pfam" id="PF02880">
    <property type="entry name" value="PGM_PMM_III"/>
    <property type="match status" value="1"/>
</dbReference>
<keyword evidence="3" id="KW-0597">Phosphoprotein</keyword>
<dbReference type="Proteomes" id="UP000220251">
    <property type="component" value="Unassembled WGS sequence"/>
</dbReference>
<gene>
    <name evidence="12" type="ORF">ELAC_1188</name>
</gene>
<evidence type="ECO:0000259" key="9">
    <source>
        <dbReference type="Pfam" id="PF02878"/>
    </source>
</evidence>
<dbReference type="InterPro" id="IPR005846">
    <property type="entry name" value="A-D-PHexomutase_a/b/a-III"/>
</dbReference>
<dbReference type="PANTHER" id="PTHR45745:SF1">
    <property type="entry name" value="PHOSPHOGLUCOMUTASE 2B-RELATED"/>
    <property type="match status" value="1"/>
</dbReference>
<dbReference type="InterPro" id="IPR005845">
    <property type="entry name" value="A-D-PHexomutase_a/b/a-II"/>
</dbReference>
<evidence type="ECO:0000313" key="12">
    <source>
        <dbReference type="EMBL" id="CRX38530.1"/>
    </source>
</evidence>
<dbReference type="Gene3D" id="3.30.310.50">
    <property type="entry name" value="Alpha-D-phosphohexomutase, C-terminal domain"/>
    <property type="match status" value="1"/>
</dbReference>
<accession>A0A0H5E5L7</accession>
<dbReference type="EC" id="5.4.2.-" evidence="12"/>
<dbReference type="RefSeq" id="WP_098038386.1">
    <property type="nucleotide sequence ID" value="NZ_CWGJ01000012.1"/>
</dbReference>
<dbReference type="Pfam" id="PF02879">
    <property type="entry name" value="PGM_PMM_II"/>
    <property type="match status" value="1"/>
</dbReference>
<evidence type="ECO:0000256" key="3">
    <source>
        <dbReference type="ARBA" id="ARBA00022553"/>
    </source>
</evidence>
<dbReference type="InterPro" id="IPR005844">
    <property type="entry name" value="A-D-PHexomutase_a/b/a-I"/>
</dbReference>
<dbReference type="EMBL" id="CWGJ01000012">
    <property type="protein sequence ID" value="CRX38530.1"/>
    <property type="molecule type" value="Genomic_DNA"/>
</dbReference>
<sequence length="590" mass="65764">MNTLLSSITDAKAKENIALWLEGTFSDQDKLAVRDLIRSSPKEAIDAFYKKLEFGTGGIRGIMGLGTNRMNRFTIAAASQALADYLKEQNPMKKRSVMIGYDNRINSREFAEEAARTFAGNGIRTLLIKHLRPTPYISFGMRMKGCDAACMITASHNPKEYNGFKVYWDDGGQVLPPHDLGIIRAFERIRDPSFIEQTESLNHPLIVEEEEEIDRMYLETLKSLQCQPKINEEYGDRLKIIYTSLHGTGITLMPELMSAFGFSNITLVKEQCVPDGSFAEAPSPNPEERAALKKGIELMMKQNGDILIATDPDADRVGAAVNHQGEPHILTGNQIAALLSHHVFHSLKKSNKLPPKSACIKSIVTTELMRKIANHYNVQCFDILPGFKYVAEKIREWEKGGFPHQFILAAEESYGYLFRTETRDKDALLSASLLCEAALTAKLEGKTLIDILKELYKEFGVFLEKQMTLNFPETKAGREALALAMEKILTTPPTSLLGKRVISTGDLKSGVMKNLLDGKESPIDLPKTDMVILKFEKGLTVMIRPSGTEPKIKIYLMIEKGPDQEVEKALQEAESEAAQASQEIATLLKS</sequence>
<keyword evidence="6 12" id="KW-0413">Isomerase</keyword>
<evidence type="ECO:0000256" key="1">
    <source>
        <dbReference type="ARBA" id="ARBA00001946"/>
    </source>
</evidence>
<feature type="coiled-coil region" evidence="7">
    <location>
        <begin position="563"/>
        <end position="590"/>
    </location>
</feature>
<dbReference type="InterPro" id="IPR005841">
    <property type="entry name" value="Alpha-D-phosphohexomutase_SF"/>
</dbReference>